<dbReference type="Proteomes" id="UP000008701">
    <property type="component" value="Chromosome"/>
</dbReference>
<dbReference type="InterPro" id="IPR014776">
    <property type="entry name" value="4pyrrole_Mease_sub2"/>
</dbReference>
<dbReference type="PANTHER" id="PTHR45790:SF3">
    <property type="entry name" value="S-ADENOSYL-L-METHIONINE-DEPENDENT UROPORPHYRINOGEN III METHYLTRANSFERASE, CHLOROPLASTIC"/>
    <property type="match status" value="1"/>
</dbReference>
<dbReference type="InterPro" id="IPR000878">
    <property type="entry name" value="4pyrrol_Mease"/>
</dbReference>
<dbReference type="InterPro" id="IPR014777">
    <property type="entry name" value="4pyrrole_Mease_sub1"/>
</dbReference>
<dbReference type="InterPro" id="IPR003043">
    <property type="entry name" value="Uropor_MeTrfase_CS"/>
</dbReference>
<dbReference type="PROSITE" id="PS00839">
    <property type="entry name" value="SUMT_1"/>
    <property type="match status" value="1"/>
</dbReference>
<dbReference type="GO" id="GO:0004851">
    <property type="term" value="F:uroporphyrin-III C-methyltransferase activity"/>
    <property type="evidence" value="ECO:0007669"/>
    <property type="project" value="UniProtKB-EC"/>
</dbReference>
<dbReference type="GO" id="GO:0032259">
    <property type="term" value="P:methylation"/>
    <property type="evidence" value="ECO:0007669"/>
    <property type="project" value="UniProtKB-KW"/>
</dbReference>
<keyword evidence="4 8" id="KW-0808">Transferase</keyword>
<evidence type="ECO:0000256" key="1">
    <source>
        <dbReference type="ARBA" id="ARBA00005879"/>
    </source>
</evidence>
<evidence type="ECO:0000256" key="6">
    <source>
        <dbReference type="ARBA" id="ARBA00023244"/>
    </source>
</evidence>
<dbReference type="EC" id="2.1.1.107" evidence="2"/>
<dbReference type="Gene3D" id="3.40.1010.10">
    <property type="entry name" value="Cobalt-precorrin-4 Transmethylase, Domain 1"/>
    <property type="match status" value="1"/>
</dbReference>
<evidence type="ECO:0000256" key="2">
    <source>
        <dbReference type="ARBA" id="ARBA00012162"/>
    </source>
</evidence>
<comment type="similarity">
    <text evidence="1">Belongs to the precorrin methyltransferase family.</text>
</comment>
<feature type="domain" description="Tetrapyrrole methylase" evidence="7">
    <location>
        <begin position="10"/>
        <end position="218"/>
    </location>
</feature>
<evidence type="ECO:0000256" key="3">
    <source>
        <dbReference type="ARBA" id="ARBA00022603"/>
    </source>
</evidence>
<evidence type="ECO:0000313" key="9">
    <source>
        <dbReference type="Proteomes" id="UP000008701"/>
    </source>
</evidence>
<evidence type="ECO:0000259" key="7">
    <source>
        <dbReference type="Pfam" id="PF00590"/>
    </source>
</evidence>
<evidence type="ECO:0000313" key="8">
    <source>
        <dbReference type="EMBL" id="ABL64501.1"/>
    </source>
</evidence>
<name>A1BDM4_CHLPD</name>
<dbReference type="KEGG" id="cph:Cpha266_0443"/>
<gene>
    <name evidence="8" type="ordered locus">Cpha266_0443</name>
</gene>
<sequence length="252" mass="27496">MTQENIHNPVSIVGTGPGDPDLLTVRASRIIRSADVILYDCATAKPALSIASETAIIHEVNRQASAGKPSILELIEMYYHEGRKVVRLKVGDPMLFGGEIDECRALKALNIPFEVVAGITAGSSAASSYALPISLKYQSNSVTYIIADEPGADFALFRDASRLLRHGSTIVLYMATKNLENIFRVFVEEGVPETMAVFAVGKSGWPDESSAEGTMRDIVAQIELRQLKEPIIFFLGRHLTKEKHFPVMSACS</sequence>
<dbReference type="AlphaFoldDB" id="A1BDM4"/>
<keyword evidence="5" id="KW-0949">S-adenosyl-L-methionine</keyword>
<keyword evidence="6" id="KW-0627">Porphyrin biosynthesis</keyword>
<organism evidence="8 9">
    <name type="scientific">Chlorobium phaeobacteroides (strain DSM 266 / SMG 266 / 2430)</name>
    <dbReference type="NCBI Taxonomy" id="290317"/>
    <lineage>
        <taxon>Bacteria</taxon>
        <taxon>Pseudomonadati</taxon>
        <taxon>Chlorobiota</taxon>
        <taxon>Chlorobiia</taxon>
        <taxon>Chlorobiales</taxon>
        <taxon>Chlorobiaceae</taxon>
        <taxon>Chlorobium/Pelodictyon group</taxon>
        <taxon>Chlorobium</taxon>
    </lineage>
</organism>
<dbReference type="Pfam" id="PF00590">
    <property type="entry name" value="TP_methylase"/>
    <property type="match status" value="1"/>
</dbReference>
<dbReference type="GO" id="GO:0019354">
    <property type="term" value="P:siroheme biosynthetic process"/>
    <property type="evidence" value="ECO:0007669"/>
    <property type="project" value="TreeGrafter"/>
</dbReference>
<dbReference type="SUPFAM" id="SSF53790">
    <property type="entry name" value="Tetrapyrrole methylase"/>
    <property type="match status" value="1"/>
</dbReference>
<dbReference type="eggNOG" id="COG0007">
    <property type="taxonomic scope" value="Bacteria"/>
</dbReference>
<dbReference type="EMBL" id="CP000492">
    <property type="protein sequence ID" value="ABL64501.1"/>
    <property type="molecule type" value="Genomic_DNA"/>
</dbReference>
<keyword evidence="3 8" id="KW-0489">Methyltransferase</keyword>
<reference evidence="8 9" key="1">
    <citation type="submission" date="2006-12" db="EMBL/GenBank/DDBJ databases">
        <title>Complete sequence of Chlorobium phaeobacteroides DSM 266.</title>
        <authorList>
            <consortium name="US DOE Joint Genome Institute"/>
            <person name="Copeland A."/>
            <person name="Lucas S."/>
            <person name="Lapidus A."/>
            <person name="Barry K."/>
            <person name="Detter J.C."/>
            <person name="Glavina del Rio T."/>
            <person name="Hammon N."/>
            <person name="Israni S."/>
            <person name="Pitluck S."/>
            <person name="Goltsman E."/>
            <person name="Schmutz J."/>
            <person name="Larimer F."/>
            <person name="Land M."/>
            <person name="Hauser L."/>
            <person name="Mikhailova N."/>
            <person name="Li T."/>
            <person name="Overmann J."/>
            <person name="Bryant D.A."/>
            <person name="Richardson P."/>
        </authorList>
    </citation>
    <scope>NUCLEOTIDE SEQUENCE [LARGE SCALE GENOMIC DNA]</scope>
    <source>
        <strain evidence="8 9">DSM 266</strain>
    </source>
</reference>
<dbReference type="HOGENOM" id="CLU_011276_7_0_10"/>
<keyword evidence="9" id="KW-1185">Reference proteome</keyword>
<dbReference type="STRING" id="290317.Cpha266_0443"/>
<dbReference type="Gene3D" id="3.30.950.10">
    <property type="entry name" value="Methyltransferase, Cobalt-precorrin-4 Transmethylase, Domain 2"/>
    <property type="match status" value="1"/>
</dbReference>
<dbReference type="InterPro" id="IPR035996">
    <property type="entry name" value="4pyrrol_Methylase_sf"/>
</dbReference>
<evidence type="ECO:0000256" key="4">
    <source>
        <dbReference type="ARBA" id="ARBA00022679"/>
    </source>
</evidence>
<dbReference type="PANTHER" id="PTHR45790">
    <property type="entry name" value="SIROHEME SYNTHASE-RELATED"/>
    <property type="match status" value="1"/>
</dbReference>
<accession>A1BDM4</accession>
<proteinExistence type="inferred from homology"/>
<dbReference type="InterPro" id="IPR050161">
    <property type="entry name" value="Siro_Cobalamin_biosynth"/>
</dbReference>
<protein>
    <recommendedName>
        <fullName evidence="2">uroporphyrinogen-III C-methyltransferase</fullName>
        <ecNumber evidence="2">2.1.1.107</ecNumber>
    </recommendedName>
</protein>
<evidence type="ECO:0000256" key="5">
    <source>
        <dbReference type="ARBA" id="ARBA00022691"/>
    </source>
</evidence>